<feature type="domain" description="Flagellar hook-associated protein 2 N-terminal" evidence="6">
    <location>
        <begin position="8"/>
        <end position="104"/>
    </location>
</feature>
<evidence type="ECO:0000256" key="4">
    <source>
        <dbReference type="ARBA" id="ARBA00023143"/>
    </source>
</evidence>
<dbReference type="Pfam" id="PF02465">
    <property type="entry name" value="FliD_N"/>
    <property type="match status" value="1"/>
</dbReference>
<keyword evidence="5" id="KW-0964">Secreted</keyword>
<evidence type="ECO:0000313" key="8">
    <source>
        <dbReference type="EMBL" id="MFE8701656.1"/>
    </source>
</evidence>
<evidence type="ECO:0000259" key="7">
    <source>
        <dbReference type="Pfam" id="PF07195"/>
    </source>
</evidence>
<evidence type="ECO:0000256" key="2">
    <source>
        <dbReference type="ARBA" id="ARBA00011255"/>
    </source>
</evidence>
<dbReference type="Proteomes" id="UP001601059">
    <property type="component" value="Unassembled WGS sequence"/>
</dbReference>
<gene>
    <name evidence="8" type="primary">fliD</name>
    <name evidence="8" type="ORF">ACFYKX_13715</name>
</gene>
<dbReference type="Pfam" id="PF07195">
    <property type="entry name" value="FliD_C"/>
    <property type="match status" value="1"/>
</dbReference>
<keyword evidence="9" id="KW-1185">Reference proteome</keyword>
<dbReference type="PANTHER" id="PTHR30288">
    <property type="entry name" value="FLAGELLAR CAP/ASSEMBLY PROTEIN FLID"/>
    <property type="match status" value="1"/>
</dbReference>
<evidence type="ECO:0000256" key="1">
    <source>
        <dbReference type="ARBA" id="ARBA00009764"/>
    </source>
</evidence>
<comment type="subunit">
    <text evidence="2 5">Homopentamer.</text>
</comment>
<comment type="caution">
    <text evidence="8">The sequence shown here is derived from an EMBL/GenBank/DDBJ whole genome shotgun (WGS) entry which is preliminary data.</text>
</comment>
<dbReference type="InterPro" id="IPR010809">
    <property type="entry name" value="FliD_C"/>
</dbReference>
<comment type="subcellular location">
    <subcellularLocation>
        <location evidence="5">Secreted</location>
    </subcellularLocation>
    <subcellularLocation>
        <location evidence="5">Bacterial flagellum</location>
    </subcellularLocation>
</comment>
<feature type="domain" description="Flagellar hook-associated protein 2 C-terminal" evidence="7">
    <location>
        <begin position="419"/>
        <end position="682"/>
    </location>
</feature>
<sequence>MRIGGLASGMDIDQIVGDLMKAERMPLDKLKQKKQTLEWKRDDFRSMNTLLLDFRSELTQMKLTSKYRARQTASTDESRLTATATSAANPVSYSITSVSQLASTETRVNAGKIYKNGATFDPAKGLYSQQSSFEVPGTNVWRTGAITSKTINVTTAGRTFNLDTANLKADELTNMSLTVNGIGFNAVVDTELGSPARALKANEVLVKADGSLEFGKDIAQNSVIKVNYIANDRTDKLTLTKDTTSWQLSQGSINSISSIKLIKDGTETPYTVTTDPSGVMRILDGTTEIGVINQETGKVDFSAALPKPAEGEETEMSLEVTYDHHFTSLAVDTHTSKGEMHSSFLVSGSESLNSVISRVNSSSAGVNMFYDSFTGQMTMSRTETGDFNKTGQEMFTRGNFLNHVLRMGIAQGAETKVEGKNAIFEINGLQTERTSNNFEMTGVTFNLKKTFTEAEGAVGISVTNNGEEVFKNIKDFVAKYNELIDKMNKKISEDRYRTYLPLTDEQREAMSEDQQEKWEEKAKSGLLRRDPLLSSALTSMRMNFSSPVANDQVSGLFNQMAKLGITTSANYLEGGKLQIDEAKLKKAIEDDPTSVENFFKGDGTTESQKGVVHRLYDSVTKTMDQLKLKAGNSFSTLQQYTIGRELDNTNDRIDRFEDRLKQVEDRYWRQFTAMEKAIQRSNEQSMQLMNQFSGGM</sequence>
<keyword evidence="3" id="KW-0175">Coiled coil</keyword>
<comment type="similarity">
    <text evidence="1 5">Belongs to the FliD family.</text>
</comment>
<dbReference type="InterPro" id="IPR003481">
    <property type="entry name" value="FliD_N"/>
</dbReference>
<dbReference type="EMBL" id="JBIACK010000006">
    <property type="protein sequence ID" value="MFE8701656.1"/>
    <property type="molecule type" value="Genomic_DNA"/>
</dbReference>
<dbReference type="RefSeq" id="WP_389361625.1">
    <property type="nucleotide sequence ID" value="NZ_JBIACK010000006.1"/>
</dbReference>
<organism evidence="8 9">
    <name type="scientific">Cytobacillus spartinae</name>
    <dbReference type="NCBI Taxonomy" id="3299023"/>
    <lineage>
        <taxon>Bacteria</taxon>
        <taxon>Bacillati</taxon>
        <taxon>Bacillota</taxon>
        <taxon>Bacilli</taxon>
        <taxon>Bacillales</taxon>
        <taxon>Bacillaceae</taxon>
        <taxon>Cytobacillus</taxon>
    </lineage>
</organism>
<protein>
    <recommendedName>
        <fullName evidence="5">Flagellar hook-associated protein 2</fullName>
        <shortName evidence="5">HAP2</shortName>
    </recommendedName>
    <alternativeName>
        <fullName evidence="5">Flagellar cap protein</fullName>
    </alternativeName>
</protein>
<evidence type="ECO:0000256" key="5">
    <source>
        <dbReference type="RuleBase" id="RU362066"/>
    </source>
</evidence>
<name>A0ABW6KBT1_9BACI</name>
<keyword evidence="8" id="KW-0969">Cilium</keyword>
<reference evidence="8 9" key="1">
    <citation type="submission" date="2024-08" db="EMBL/GenBank/DDBJ databases">
        <title>Two novel Cytobacillus novel species.</title>
        <authorList>
            <person name="Liu G."/>
        </authorList>
    </citation>
    <scope>NUCLEOTIDE SEQUENCE [LARGE SCALE GENOMIC DNA]</scope>
    <source>
        <strain evidence="8 9">FJAT-54145</strain>
    </source>
</reference>
<keyword evidence="8" id="KW-0966">Cell projection</keyword>
<evidence type="ECO:0000259" key="6">
    <source>
        <dbReference type="Pfam" id="PF02465"/>
    </source>
</evidence>
<evidence type="ECO:0000256" key="3">
    <source>
        <dbReference type="ARBA" id="ARBA00023054"/>
    </source>
</evidence>
<evidence type="ECO:0000313" key="9">
    <source>
        <dbReference type="Proteomes" id="UP001601059"/>
    </source>
</evidence>
<keyword evidence="4 5" id="KW-0975">Bacterial flagellum</keyword>
<comment type="function">
    <text evidence="5">Required for morphogenesis and for the elongation of the flagellar filament by facilitating polymerization of the flagellin monomers at the tip of growing filament. Forms a capping structure, which prevents flagellin subunits (transported through the central channel of the flagellum) from leaking out without polymerization at the distal end.</text>
</comment>
<proteinExistence type="inferred from homology"/>
<dbReference type="InterPro" id="IPR040026">
    <property type="entry name" value="FliD"/>
</dbReference>
<keyword evidence="8" id="KW-0282">Flagellum</keyword>
<accession>A0ABW6KBT1</accession>
<dbReference type="PANTHER" id="PTHR30288:SF0">
    <property type="entry name" value="FLAGELLAR HOOK-ASSOCIATED PROTEIN 2"/>
    <property type="match status" value="1"/>
</dbReference>